<keyword evidence="9" id="KW-0902">Two-component regulatory system</keyword>
<evidence type="ECO:0000256" key="6">
    <source>
        <dbReference type="ARBA" id="ARBA00022692"/>
    </source>
</evidence>
<evidence type="ECO:0000256" key="11">
    <source>
        <dbReference type="SAM" id="Phobius"/>
    </source>
</evidence>
<dbReference type="Pfam" id="PF00512">
    <property type="entry name" value="HisKA"/>
    <property type="match status" value="1"/>
</dbReference>
<dbReference type="InterPro" id="IPR003660">
    <property type="entry name" value="HAMP_dom"/>
</dbReference>
<evidence type="ECO:0000256" key="10">
    <source>
        <dbReference type="ARBA" id="ARBA00023136"/>
    </source>
</evidence>
<dbReference type="InterPro" id="IPR036890">
    <property type="entry name" value="HATPase_C_sf"/>
</dbReference>
<dbReference type="PANTHER" id="PTHR45436">
    <property type="entry name" value="SENSOR HISTIDINE KINASE YKOH"/>
    <property type="match status" value="1"/>
</dbReference>
<dbReference type="Pfam" id="PF00672">
    <property type="entry name" value="HAMP"/>
    <property type="match status" value="1"/>
</dbReference>
<organism evidence="14 15">
    <name type="scientific">Dietzia maris</name>
    <dbReference type="NCBI Taxonomy" id="37915"/>
    <lineage>
        <taxon>Bacteria</taxon>
        <taxon>Bacillati</taxon>
        <taxon>Actinomycetota</taxon>
        <taxon>Actinomycetes</taxon>
        <taxon>Mycobacteriales</taxon>
        <taxon>Dietziaceae</taxon>
        <taxon>Dietzia</taxon>
    </lineage>
</organism>
<dbReference type="SMART" id="SM00388">
    <property type="entry name" value="HisKA"/>
    <property type="match status" value="1"/>
</dbReference>
<keyword evidence="6 11" id="KW-0812">Transmembrane</keyword>
<dbReference type="SMART" id="SM00304">
    <property type="entry name" value="HAMP"/>
    <property type="match status" value="1"/>
</dbReference>
<dbReference type="PANTHER" id="PTHR45436:SF5">
    <property type="entry name" value="SENSOR HISTIDINE KINASE TRCS"/>
    <property type="match status" value="1"/>
</dbReference>
<keyword evidence="7 14" id="KW-0418">Kinase</keyword>
<dbReference type="InterPro" id="IPR003594">
    <property type="entry name" value="HATPase_dom"/>
</dbReference>
<dbReference type="InterPro" id="IPR050428">
    <property type="entry name" value="TCS_sensor_his_kinase"/>
</dbReference>
<keyword evidence="5" id="KW-0808">Transferase</keyword>
<protein>
    <recommendedName>
        <fullName evidence="3">histidine kinase</fullName>
        <ecNumber evidence="3">2.7.13.3</ecNumber>
    </recommendedName>
</protein>
<feature type="domain" description="HAMP" evidence="13">
    <location>
        <begin position="220"/>
        <end position="272"/>
    </location>
</feature>
<comment type="subcellular location">
    <subcellularLocation>
        <location evidence="2">Cell membrane</location>
    </subcellularLocation>
</comment>
<accession>A0AAE4QX41</accession>
<dbReference type="CDD" id="cd06225">
    <property type="entry name" value="HAMP"/>
    <property type="match status" value="1"/>
</dbReference>
<dbReference type="CDD" id="cd00075">
    <property type="entry name" value="HATPase"/>
    <property type="match status" value="1"/>
</dbReference>
<dbReference type="AlphaFoldDB" id="A0AAE4QX41"/>
<dbReference type="CDD" id="cd00082">
    <property type="entry name" value="HisKA"/>
    <property type="match status" value="1"/>
</dbReference>
<evidence type="ECO:0000256" key="9">
    <source>
        <dbReference type="ARBA" id="ARBA00023012"/>
    </source>
</evidence>
<dbReference type="GO" id="GO:0000155">
    <property type="term" value="F:phosphorelay sensor kinase activity"/>
    <property type="evidence" value="ECO:0007669"/>
    <property type="project" value="InterPro"/>
</dbReference>
<evidence type="ECO:0000313" key="15">
    <source>
        <dbReference type="Proteomes" id="UP001185873"/>
    </source>
</evidence>
<dbReference type="SUPFAM" id="SSF158472">
    <property type="entry name" value="HAMP domain-like"/>
    <property type="match status" value="1"/>
</dbReference>
<dbReference type="InterPro" id="IPR003661">
    <property type="entry name" value="HisK_dim/P_dom"/>
</dbReference>
<dbReference type="RefSeq" id="WP_317470263.1">
    <property type="nucleotide sequence ID" value="NZ_JAWLKJ010000002.1"/>
</dbReference>
<dbReference type="SMART" id="SM00387">
    <property type="entry name" value="HATPase_c"/>
    <property type="match status" value="1"/>
</dbReference>
<dbReference type="InterPro" id="IPR004358">
    <property type="entry name" value="Sig_transdc_His_kin-like_C"/>
</dbReference>
<feature type="transmembrane region" description="Helical" evidence="11">
    <location>
        <begin position="25"/>
        <end position="44"/>
    </location>
</feature>
<dbReference type="EC" id="2.7.13.3" evidence="3"/>
<evidence type="ECO:0000256" key="7">
    <source>
        <dbReference type="ARBA" id="ARBA00022777"/>
    </source>
</evidence>
<keyword evidence="4" id="KW-0597">Phosphoprotein</keyword>
<sequence>MTTGTTETGAAERADATSIPARWRIVGWIVLTTALVLLALGLTLRTLLMADVDRTANADVVQELDEFRAFVREGVDPTTAEPFDDPERLLRLYLSRQIPAADEVHLGMDEARVFAVDRSAGDPSPYDLAADAELLETIRASAAPSGIADSPVGPVRWGKMTIAAGETPGGADAAAGESTFVIAVFTGPERAEVDSTMRVFGWGSLGGLALTALFGYLVAGQILAPVREVRLVAERIQESDLDSRVPVHGRDDISQLAETFNAMLDRIEGAYDTQRRFVDDAGHELRTPITVIRGHLETMDPDDDPAARAETLRLVDSELDRMSRIVSDLLTMAKSERPDFVRPRPVDAAELLLDIESQAQQLGDRRWELVEIAEGEASVDPQRITQAVLQLASNAVTHTEVGDRIRIGSRWVDGRLVISVADEGPGVAPEDAERIFRRFDRGTAGTSGSGGAGLGLAIVTAIATAHGGTVTLDSTPGHGATFAVDIPVPDRPQEAQP</sequence>
<dbReference type="InterPro" id="IPR005467">
    <property type="entry name" value="His_kinase_dom"/>
</dbReference>
<feature type="transmembrane region" description="Helical" evidence="11">
    <location>
        <begin position="199"/>
        <end position="219"/>
    </location>
</feature>
<evidence type="ECO:0000259" key="12">
    <source>
        <dbReference type="PROSITE" id="PS50109"/>
    </source>
</evidence>
<evidence type="ECO:0000256" key="8">
    <source>
        <dbReference type="ARBA" id="ARBA00022989"/>
    </source>
</evidence>
<evidence type="ECO:0000256" key="2">
    <source>
        <dbReference type="ARBA" id="ARBA00004236"/>
    </source>
</evidence>
<dbReference type="Gene3D" id="1.10.287.130">
    <property type="match status" value="1"/>
</dbReference>
<dbReference type="PROSITE" id="PS50885">
    <property type="entry name" value="HAMP"/>
    <property type="match status" value="1"/>
</dbReference>
<evidence type="ECO:0000256" key="4">
    <source>
        <dbReference type="ARBA" id="ARBA00022553"/>
    </source>
</evidence>
<dbReference type="PRINTS" id="PR00344">
    <property type="entry name" value="BCTRLSENSOR"/>
</dbReference>
<dbReference type="FunFam" id="1.10.287.130:FF:000001">
    <property type="entry name" value="Two-component sensor histidine kinase"/>
    <property type="match status" value="1"/>
</dbReference>
<dbReference type="SUPFAM" id="SSF47384">
    <property type="entry name" value="Homodimeric domain of signal transducing histidine kinase"/>
    <property type="match status" value="1"/>
</dbReference>
<keyword evidence="10 11" id="KW-0472">Membrane</keyword>
<dbReference type="PROSITE" id="PS50109">
    <property type="entry name" value="HIS_KIN"/>
    <property type="match status" value="1"/>
</dbReference>
<dbReference type="Pfam" id="PF02518">
    <property type="entry name" value="HATPase_c"/>
    <property type="match status" value="1"/>
</dbReference>
<dbReference type="Gene3D" id="3.30.565.10">
    <property type="entry name" value="Histidine kinase-like ATPase, C-terminal domain"/>
    <property type="match status" value="1"/>
</dbReference>
<feature type="domain" description="Histidine kinase" evidence="12">
    <location>
        <begin position="280"/>
        <end position="490"/>
    </location>
</feature>
<comment type="caution">
    <text evidence="14">The sequence shown here is derived from an EMBL/GenBank/DDBJ whole genome shotgun (WGS) entry which is preliminary data.</text>
</comment>
<name>A0AAE4QX41_9ACTN</name>
<dbReference type="SUPFAM" id="SSF55874">
    <property type="entry name" value="ATPase domain of HSP90 chaperone/DNA topoisomerase II/histidine kinase"/>
    <property type="match status" value="1"/>
</dbReference>
<proteinExistence type="predicted"/>
<reference evidence="14" key="1">
    <citation type="submission" date="2023-10" db="EMBL/GenBank/DDBJ databases">
        <title>Development of a sustainable strategy for remediation of hydrocarbon-contaminated territories based on the waste exchange concept.</title>
        <authorList>
            <person name="Krivoruchko A."/>
        </authorList>
    </citation>
    <scope>NUCLEOTIDE SEQUENCE</scope>
    <source>
        <strain evidence="14">IEGM 1175</strain>
    </source>
</reference>
<evidence type="ECO:0000313" key="14">
    <source>
        <dbReference type="EMBL" id="MDV6299665.1"/>
    </source>
</evidence>
<evidence type="ECO:0000256" key="3">
    <source>
        <dbReference type="ARBA" id="ARBA00012438"/>
    </source>
</evidence>
<gene>
    <name evidence="14" type="ORF">R3P82_11135</name>
</gene>
<evidence type="ECO:0000256" key="1">
    <source>
        <dbReference type="ARBA" id="ARBA00000085"/>
    </source>
</evidence>
<comment type="catalytic activity">
    <reaction evidence="1">
        <text>ATP + protein L-histidine = ADP + protein N-phospho-L-histidine.</text>
        <dbReference type="EC" id="2.7.13.3"/>
    </reaction>
</comment>
<dbReference type="InterPro" id="IPR036097">
    <property type="entry name" value="HisK_dim/P_sf"/>
</dbReference>
<evidence type="ECO:0000259" key="13">
    <source>
        <dbReference type="PROSITE" id="PS50885"/>
    </source>
</evidence>
<dbReference type="EMBL" id="JAWLKJ010000002">
    <property type="protein sequence ID" value="MDV6299665.1"/>
    <property type="molecule type" value="Genomic_DNA"/>
</dbReference>
<evidence type="ECO:0000256" key="5">
    <source>
        <dbReference type="ARBA" id="ARBA00022679"/>
    </source>
</evidence>
<dbReference type="Proteomes" id="UP001185873">
    <property type="component" value="Unassembled WGS sequence"/>
</dbReference>
<dbReference type="GO" id="GO:0005886">
    <property type="term" value="C:plasma membrane"/>
    <property type="evidence" value="ECO:0007669"/>
    <property type="project" value="UniProtKB-SubCell"/>
</dbReference>
<keyword evidence="8 11" id="KW-1133">Transmembrane helix</keyword>
<dbReference type="Gene3D" id="6.10.340.10">
    <property type="match status" value="1"/>
</dbReference>